<evidence type="ECO:0000259" key="6">
    <source>
        <dbReference type="Pfam" id="PF00593"/>
    </source>
</evidence>
<keyword evidence="2 4" id="KW-0472">Membrane</keyword>
<dbReference type="GO" id="GO:0009279">
    <property type="term" value="C:cell outer membrane"/>
    <property type="evidence" value="ECO:0007669"/>
    <property type="project" value="UniProtKB-SubCell"/>
</dbReference>
<dbReference type="Pfam" id="PF07715">
    <property type="entry name" value="Plug"/>
    <property type="match status" value="1"/>
</dbReference>
<keyword evidence="5" id="KW-0732">Signal</keyword>
<dbReference type="Gene3D" id="2.40.170.20">
    <property type="entry name" value="TonB-dependent receptor, beta-barrel domain"/>
    <property type="match status" value="1"/>
</dbReference>
<dbReference type="Pfam" id="PF00593">
    <property type="entry name" value="TonB_dep_Rec_b-barrel"/>
    <property type="match status" value="1"/>
</dbReference>
<dbReference type="NCBIfam" id="TIGR01782">
    <property type="entry name" value="TonB-Xanth-Caul"/>
    <property type="match status" value="1"/>
</dbReference>
<evidence type="ECO:0000256" key="2">
    <source>
        <dbReference type="ARBA" id="ARBA00023136"/>
    </source>
</evidence>
<keyword evidence="3" id="KW-0998">Cell outer membrane</keyword>
<organism evidence="8 9">
    <name type="scientific">Sphingomonas suaedae</name>
    <dbReference type="NCBI Taxonomy" id="2599297"/>
    <lineage>
        <taxon>Bacteria</taxon>
        <taxon>Pseudomonadati</taxon>
        <taxon>Pseudomonadota</taxon>
        <taxon>Alphaproteobacteria</taxon>
        <taxon>Sphingomonadales</taxon>
        <taxon>Sphingomonadaceae</taxon>
        <taxon>Sphingomonas</taxon>
    </lineage>
</organism>
<feature type="signal peptide" evidence="5">
    <location>
        <begin position="1"/>
        <end position="22"/>
    </location>
</feature>
<dbReference type="InterPro" id="IPR010104">
    <property type="entry name" value="TonB_rcpt_bac"/>
</dbReference>
<gene>
    <name evidence="8" type="ORF">FPZ54_03270</name>
</gene>
<dbReference type="InterPro" id="IPR012910">
    <property type="entry name" value="Plug_dom"/>
</dbReference>
<dbReference type="SUPFAM" id="SSF56935">
    <property type="entry name" value="Porins"/>
    <property type="match status" value="1"/>
</dbReference>
<dbReference type="EMBL" id="CP042239">
    <property type="protein sequence ID" value="QDX25139.1"/>
    <property type="molecule type" value="Genomic_DNA"/>
</dbReference>
<dbReference type="AlphaFoldDB" id="A0A518RCH9"/>
<dbReference type="Gene3D" id="2.170.130.10">
    <property type="entry name" value="TonB-dependent receptor, plug domain"/>
    <property type="match status" value="1"/>
</dbReference>
<keyword evidence="4" id="KW-0798">TonB box</keyword>
<evidence type="ECO:0000256" key="5">
    <source>
        <dbReference type="SAM" id="SignalP"/>
    </source>
</evidence>
<dbReference type="InterPro" id="IPR036942">
    <property type="entry name" value="Beta-barrel_TonB_sf"/>
</dbReference>
<dbReference type="PANTHER" id="PTHR40980">
    <property type="entry name" value="PLUG DOMAIN-CONTAINING PROTEIN"/>
    <property type="match status" value="1"/>
</dbReference>
<dbReference type="OrthoDB" id="5476657at2"/>
<evidence type="ECO:0000313" key="8">
    <source>
        <dbReference type="EMBL" id="QDX25139.1"/>
    </source>
</evidence>
<evidence type="ECO:0000256" key="1">
    <source>
        <dbReference type="ARBA" id="ARBA00004442"/>
    </source>
</evidence>
<comment type="subcellular location">
    <subcellularLocation>
        <location evidence="1 4">Cell outer membrane</location>
    </subcellularLocation>
</comment>
<dbReference type="Proteomes" id="UP000318055">
    <property type="component" value="Chromosome"/>
</dbReference>
<evidence type="ECO:0000256" key="3">
    <source>
        <dbReference type="ARBA" id="ARBA00023237"/>
    </source>
</evidence>
<reference evidence="8 9" key="1">
    <citation type="submission" date="2019-07" db="EMBL/GenBank/DDBJ databases">
        <title>Sphingomonas alkalisoli sp. nov., isolated from rhizosphere soil of Suaedae salsa.</title>
        <authorList>
            <person name="Zhang H."/>
            <person name="Xu L."/>
            <person name="Zhang J.-X."/>
            <person name="Sun J.-Q."/>
        </authorList>
    </citation>
    <scope>NUCLEOTIDE SEQUENCE [LARGE SCALE GENOMIC DNA]</scope>
    <source>
        <strain evidence="8 9">XS-10</strain>
    </source>
</reference>
<dbReference type="KEGG" id="ssua:FPZ54_03270"/>
<dbReference type="InterPro" id="IPR037066">
    <property type="entry name" value="Plug_dom_sf"/>
</dbReference>
<dbReference type="PANTHER" id="PTHR40980:SF4">
    <property type="entry name" value="TONB-DEPENDENT RECEPTOR-LIKE BETA-BARREL DOMAIN-CONTAINING PROTEIN"/>
    <property type="match status" value="1"/>
</dbReference>
<sequence>MIRNLLLAGVALPVIAAGPALAQDEAAPTQEDEILVTGIRETLRTSIDVKKRETAIVDALSTDEIGDLPALSVGEAIQTITGATTHREKGGASEIALRGLGPFLSNTTFNGRDATNGSGDRSVNFNQFPSELVNNIKIYKSQQADLVEGGVAGTIDIGTLRPLDYGRMRVQGEIKANYSPYQDKIIGSSAWGWRGTLSYVDQFKLGGLGDIGIAIGVQRNSVSNPEETVAASTTWTACNATALVSNNNCSEVTREQAAAGTPFYLTPNALTFRQISEVDQRDAIFGAVQWRFSDRVELNLDAQYSDREFIENRRDLNISEMRRGHTAVEYDENGIIQRLEGSSAVESTATHLSRAEEYLGAGANLRWDATDRLTLKLDGSYSRTIRKEVERQVRLRTDQFDVNGTRNFFSTAPFASNNIRVPYVYEVLPGNYAPTVTFDPRFDVTNHDLFWDDARARRDESRRQNEIWGVRLDADYRMDGFITTLAVGGRLAEQTYRDYDVRNENTYNPSMAEDQRINQLCRTQFPQTGFLDAAEGNSISSWATFDPLCLMREYTGSEDPGLPASLLSPANRDVTERTLAGYVMAEYESELGNMPIRGNFGVRVVNTKVESIGLRSAFDLINNPDGTITLDPIDDSFESVTIKSETTRFLPSINAIFELEPNRLLLRAAAYRAMSRPAPSGLGAGRTFSLDTSGTTVEDAISEIRANGSPRLKPLMSWNGDLSLEYYPDRDSLFAATLYFKEFSGGFIPFVTNEEFVIGGQDVSVPVIQTANSPDKSQLWGVEITLTNRFSWLPAPLDGFGGKISYNYADTNFKNEDLRLGDVLDPLTGTVSEGIIPPAGLSGFSAHVVSAQLYYQLDGFSIQGIYNYRSNYYQDFVGSNAQLRYVRGNETFDLRASYNVNRNISLRLEATNIFDSPKITDMPVKGSIRQYHYYGPRYFIGARFRL</sequence>
<name>A0A518RCH9_9SPHN</name>
<feature type="domain" description="TonB-dependent receptor plug" evidence="7">
    <location>
        <begin position="52"/>
        <end position="153"/>
    </location>
</feature>
<comment type="similarity">
    <text evidence="4">Belongs to the TonB-dependent receptor family.</text>
</comment>
<keyword evidence="8" id="KW-0675">Receptor</keyword>
<dbReference type="InterPro" id="IPR000531">
    <property type="entry name" value="Beta-barrel_TonB"/>
</dbReference>
<evidence type="ECO:0000313" key="9">
    <source>
        <dbReference type="Proteomes" id="UP000318055"/>
    </source>
</evidence>
<feature type="chain" id="PRO_5021883831" evidence="5">
    <location>
        <begin position="23"/>
        <end position="946"/>
    </location>
</feature>
<proteinExistence type="inferred from homology"/>
<evidence type="ECO:0000259" key="7">
    <source>
        <dbReference type="Pfam" id="PF07715"/>
    </source>
</evidence>
<feature type="domain" description="TonB-dependent receptor-like beta-barrel" evidence="6">
    <location>
        <begin position="412"/>
        <end position="913"/>
    </location>
</feature>
<keyword evidence="9" id="KW-1185">Reference proteome</keyword>
<evidence type="ECO:0000256" key="4">
    <source>
        <dbReference type="RuleBase" id="RU003357"/>
    </source>
</evidence>
<accession>A0A518RCH9</accession>
<protein>
    <submittedName>
        <fullName evidence="8">TonB-dependent receptor</fullName>
    </submittedName>
</protein>